<reference evidence="1" key="2">
    <citation type="journal article" date="2015" name="Fish Shellfish Immunol.">
        <title>Early steps in the European eel (Anguilla anguilla)-Vibrio vulnificus interaction in the gills: Role of the RtxA13 toxin.</title>
        <authorList>
            <person name="Callol A."/>
            <person name="Pajuelo D."/>
            <person name="Ebbesson L."/>
            <person name="Teles M."/>
            <person name="MacKenzie S."/>
            <person name="Amaro C."/>
        </authorList>
    </citation>
    <scope>NUCLEOTIDE SEQUENCE</scope>
</reference>
<accession>A0A0E9SIM6</accession>
<organism evidence="1">
    <name type="scientific">Anguilla anguilla</name>
    <name type="common">European freshwater eel</name>
    <name type="synonym">Muraena anguilla</name>
    <dbReference type="NCBI Taxonomy" id="7936"/>
    <lineage>
        <taxon>Eukaryota</taxon>
        <taxon>Metazoa</taxon>
        <taxon>Chordata</taxon>
        <taxon>Craniata</taxon>
        <taxon>Vertebrata</taxon>
        <taxon>Euteleostomi</taxon>
        <taxon>Actinopterygii</taxon>
        <taxon>Neopterygii</taxon>
        <taxon>Teleostei</taxon>
        <taxon>Anguilliformes</taxon>
        <taxon>Anguillidae</taxon>
        <taxon>Anguilla</taxon>
    </lineage>
</organism>
<dbReference type="AlphaFoldDB" id="A0A0E9SIM6"/>
<dbReference type="EMBL" id="GBXM01067480">
    <property type="protein sequence ID" value="JAH41097.1"/>
    <property type="molecule type" value="Transcribed_RNA"/>
</dbReference>
<protein>
    <submittedName>
        <fullName evidence="1">Uncharacterized protein</fullName>
    </submittedName>
</protein>
<proteinExistence type="predicted"/>
<evidence type="ECO:0000313" key="1">
    <source>
        <dbReference type="EMBL" id="JAH41097.1"/>
    </source>
</evidence>
<reference evidence="1" key="1">
    <citation type="submission" date="2014-11" db="EMBL/GenBank/DDBJ databases">
        <authorList>
            <person name="Amaro Gonzalez C."/>
        </authorList>
    </citation>
    <scope>NUCLEOTIDE SEQUENCE</scope>
</reference>
<name>A0A0E9SIM6_ANGAN</name>
<sequence>MIKMNLFYICPQDHFPELCWVF</sequence>